<dbReference type="AlphaFoldDB" id="A0A239PS97"/>
<evidence type="ECO:0000313" key="2">
    <source>
        <dbReference type="EMBL" id="SNT73161.1"/>
    </source>
</evidence>
<evidence type="ECO:0000259" key="1">
    <source>
        <dbReference type="Pfam" id="PF01882"/>
    </source>
</evidence>
<dbReference type="InterPro" id="IPR002881">
    <property type="entry name" value="DUF58"/>
</dbReference>
<dbReference type="OrthoDB" id="9776116at2"/>
<organism evidence="2 3">
    <name type="scientific">Amphiplicatus metriothermophilus</name>
    <dbReference type="NCBI Taxonomy" id="1519374"/>
    <lineage>
        <taxon>Bacteria</taxon>
        <taxon>Pseudomonadati</taxon>
        <taxon>Pseudomonadota</taxon>
        <taxon>Alphaproteobacteria</taxon>
        <taxon>Parvularculales</taxon>
        <taxon>Parvularculaceae</taxon>
        <taxon>Amphiplicatus</taxon>
    </lineage>
</organism>
<protein>
    <recommendedName>
        <fullName evidence="1">DUF58 domain-containing protein</fullName>
    </recommendedName>
</protein>
<reference evidence="2 3" key="1">
    <citation type="submission" date="2017-07" db="EMBL/GenBank/DDBJ databases">
        <authorList>
            <person name="Sun Z.S."/>
            <person name="Albrecht U."/>
            <person name="Echele G."/>
            <person name="Lee C.C."/>
        </authorList>
    </citation>
    <scope>NUCLEOTIDE SEQUENCE [LARGE SCALE GENOMIC DNA]</scope>
    <source>
        <strain evidence="2 3">CGMCC 1.12710</strain>
    </source>
</reference>
<name>A0A239PS97_9PROT</name>
<gene>
    <name evidence="2" type="ORF">SAMN06297382_1558</name>
</gene>
<dbReference type="Proteomes" id="UP000198346">
    <property type="component" value="Unassembled WGS sequence"/>
</dbReference>
<proteinExistence type="predicted"/>
<keyword evidence="3" id="KW-1185">Reference proteome</keyword>
<dbReference type="PANTHER" id="PTHR33608:SF6">
    <property type="entry name" value="BLL2464 PROTEIN"/>
    <property type="match status" value="1"/>
</dbReference>
<dbReference type="PANTHER" id="PTHR33608">
    <property type="entry name" value="BLL2464 PROTEIN"/>
    <property type="match status" value="1"/>
</dbReference>
<accession>A0A239PS97</accession>
<feature type="domain" description="DUF58" evidence="1">
    <location>
        <begin position="57"/>
        <end position="260"/>
    </location>
</feature>
<dbReference type="EMBL" id="FZQA01000003">
    <property type="protein sequence ID" value="SNT73161.1"/>
    <property type="molecule type" value="Genomic_DNA"/>
</dbReference>
<evidence type="ECO:0000313" key="3">
    <source>
        <dbReference type="Proteomes" id="UP000198346"/>
    </source>
</evidence>
<dbReference type="RefSeq" id="WP_089412048.1">
    <property type="nucleotide sequence ID" value="NZ_FZQA01000003.1"/>
</dbReference>
<sequence length="301" mass="32566">MTHRSASASAGQIRRAAEDAAAAFPALMIEAERVAQAVASGLHGRRRAGPGETFWQHRAYAFGDPVSAIDWRQSARAADRLYVRQNEWEAAAAAWLWRDPTRSLDYASDPNLPTKRRRADVLATALAILLAQAGERVGLMGARERPFHGRAAPALFLEALAAESFADAGARPPPVKIAAGARIVLFSDFFAEPDETARAVAGYAAQGAGGALAQIVDPAEEDFPFVGRTEFEDLESRDRLLFGETGALAGDYRAHFAAHRRALEDVCRRYGWAFVAHRTDRPAQTALLALFMALGDPGTLK</sequence>
<dbReference type="Pfam" id="PF01882">
    <property type="entry name" value="DUF58"/>
    <property type="match status" value="1"/>
</dbReference>